<sequence length="62" mass="7287">MNRWTTEREEEEGRVAAMVFLSIHHYFPLTSVERPIVTVLWQASLCHTHPNVTLRLNQGERV</sequence>
<evidence type="ECO:0000313" key="1">
    <source>
        <dbReference type="Ensembl" id="ENSGMOP00000062477.1"/>
    </source>
</evidence>
<reference evidence="1" key="2">
    <citation type="submission" date="2025-08" db="UniProtKB">
        <authorList>
            <consortium name="Ensembl"/>
        </authorList>
    </citation>
    <scope>IDENTIFICATION</scope>
</reference>
<organism evidence="1 2">
    <name type="scientific">Gadus morhua</name>
    <name type="common">Atlantic cod</name>
    <dbReference type="NCBI Taxonomy" id="8049"/>
    <lineage>
        <taxon>Eukaryota</taxon>
        <taxon>Metazoa</taxon>
        <taxon>Chordata</taxon>
        <taxon>Craniata</taxon>
        <taxon>Vertebrata</taxon>
        <taxon>Euteleostomi</taxon>
        <taxon>Actinopterygii</taxon>
        <taxon>Neopterygii</taxon>
        <taxon>Teleostei</taxon>
        <taxon>Neoteleostei</taxon>
        <taxon>Acanthomorphata</taxon>
        <taxon>Zeiogadaria</taxon>
        <taxon>Gadariae</taxon>
        <taxon>Gadiformes</taxon>
        <taxon>Gadoidei</taxon>
        <taxon>Gadidae</taxon>
        <taxon>Gadus</taxon>
    </lineage>
</organism>
<dbReference type="AlphaFoldDB" id="A0A8C5CLG4"/>
<accession>A0A8C5CLG4</accession>
<dbReference type="Proteomes" id="UP000694546">
    <property type="component" value="Chromosome 1"/>
</dbReference>
<proteinExistence type="predicted"/>
<reference evidence="1" key="3">
    <citation type="submission" date="2025-09" db="UniProtKB">
        <authorList>
            <consortium name="Ensembl"/>
        </authorList>
    </citation>
    <scope>IDENTIFICATION</scope>
</reference>
<keyword evidence="2" id="KW-1185">Reference proteome</keyword>
<reference evidence="1" key="1">
    <citation type="submission" date="2019-07" db="EMBL/GenBank/DDBJ databases">
        <authorList>
            <consortium name="Wellcome Sanger Institute Data Sharing"/>
        </authorList>
    </citation>
    <scope>NUCLEOTIDE SEQUENCE [LARGE SCALE GENOMIC DNA]</scope>
</reference>
<protein>
    <submittedName>
        <fullName evidence="1">Uncharacterized protein</fullName>
    </submittedName>
</protein>
<name>A0A8C5CLG4_GADMO</name>
<dbReference type="Ensembl" id="ENSGMOT00000037263.1">
    <property type="protein sequence ID" value="ENSGMOP00000062477.1"/>
    <property type="gene ID" value="ENSGMOG00000030474.1"/>
</dbReference>
<evidence type="ECO:0000313" key="2">
    <source>
        <dbReference type="Proteomes" id="UP000694546"/>
    </source>
</evidence>